<dbReference type="AlphaFoldDB" id="A0A9X3UM67"/>
<reference evidence="1" key="1">
    <citation type="submission" date="2022-07" db="EMBL/GenBank/DDBJ databases">
        <title>Genome-based characterization of novel serogroup A variants of Pasteurella multocida.</title>
        <authorList>
            <person name="Prajapati A."/>
            <person name="Yogisharadhya R."/>
            <person name="Mohanty N."/>
            <person name="Chanda M."/>
            <person name="Mendem S.K."/>
            <person name="Siddaramappa S."/>
            <person name="Shivachandra S.B."/>
        </authorList>
    </citation>
    <scope>NUCLEOTIDE SEQUENCE</scope>
    <source>
        <strain evidence="1">NIVEDIPm19</strain>
    </source>
</reference>
<name>A0A9X3UM67_PASMD</name>
<sequence length="293" mass="34579">MMNGEYQKQILDYIERYLLRYAHWKGIFPSMFSEEIFQYFERNEMDIFSNTSYSLLSSNTYIESLVFEHVNRYLYKNYQDSIIFEKDLAIDIKTMIATSNAVIQRPSIRKPTESIQGFDEPSIENNYARIARFERELALNKLWETTNMKGGIVFEGLLPSRLEINPLLPNAESTHHIWTNTFFENKPFIQGFYGNMNSIEVPYVLWMNSELLTILELEPDDYRNGLQALNKCNEVILQFRTWRSKLIDKGASFGINSNIAKLEGCDLLLRKSYYERLKSIIPNLVFYTYIMKN</sequence>
<proteinExistence type="predicted"/>
<gene>
    <name evidence="1" type="ORF">NM948_00010</name>
</gene>
<protein>
    <submittedName>
        <fullName evidence="1">Uncharacterized protein</fullName>
    </submittedName>
</protein>
<dbReference type="Proteomes" id="UP001145481">
    <property type="component" value="Unassembled WGS sequence"/>
</dbReference>
<evidence type="ECO:0000313" key="1">
    <source>
        <dbReference type="EMBL" id="MDA5621953.1"/>
    </source>
</evidence>
<comment type="caution">
    <text evidence="1">The sequence shown here is derived from an EMBL/GenBank/DDBJ whole genome shotgun (WGS) entry which is preliminary data.</text>
</comment>
<evidence type="ECO:0000313" key="2">
    <source>
        <dbReference type="Proteomes" id="UP001145481"/>
    </source>
</evidence>
<dbReference type="RefSeq" id="WP_151249361.1">
    <property type="nucleotide sequence ID" value="NZ_JADMLI010000005.1"/>
</dbReference>
<organism evidence="1 2">
    <name type="scientific">Pasteurella multocida</name>
    <dbReference type="NCBI Taxonomy" id="747"/>
    <lineage>
        <taxon>Bacteria</taxon>
        <taxon>Pseudomonadati</taxon>
        <taxon>Pseudomonadota</taxon>
        <taxon>Gammaproteobacteria</taxon>
        <taxon>Pasteurellales</taxon>
        <taxon>Pasteurellaceae</taxon>
        <taxon>Pasteurella</taxon>
    </lineage>
</organism>
<dbReference type="EMBL" id="JANJHC010000001">
    <property type="protein sequence ID" value="MDA5621953.1"/>
    <property type="molecule type" value="Genomic_DNA"/>
</dbReference>
<accession>A0A9X3UM67</accession>